<keyword evidence="4" id="KW-1185">Reference proteome</keyword>
<dbReference type="Gene3D" id="2.20.25.270">
    <property type="match status" value="1"/>
</dbReference>
<name>A0ABY8MIP7_9SPIO</name>
<evidence type="ECO:0000259" key="1">
    <source>
        <dbReference type="Pfam" id="PF04324"/>
    </source>
</evidence>
<sequence>MSEECGSGACGCASGSSNATAGSGRRSGFCPKCNSQVHPVSVDVLENILKPEAVEAYKGEKPSLCLNPSCDVTYFDAESNEVFTNEDCETGIWFKEKAENSYVCYCQKVTEREIIETVVETGLDDLGSVMLYLREDIGEGCKEKQPAGVSCNRYVQDAIEKAQIIREALFDYKELQPDSKEIPYQLIEERYNNYLVAQGGSMATAGGGGGCCGGGCGCG</sequence>
<proteinExistence type="predicted"/>
<dbReference type="InterPro" id="IPR041854">
    <property type="entry name" value="BFD-like_2Fe2S-bd_dom_sf"/>
</dbReference>
<feature type="domain" description="BFD-like [2Fe-2S]-binding" evidence="1">
    <location>
        <begin position="102"/>
        <end position="143"/>
    </location>
</feature>
<feature type="domain" description="CopZ zinc binding" evidence="2">
    <location>
        <begin position="29"/>
        <end position="87"/>
    </location>
</feature>
<reference evidence="3 4" key="1">
    <citation type="submission" date="2023-04" db="EMBL/GenBank/DDBJ databases">
        <title>Spirochaete genome identified in red abalone sample constitutes a novel genus.</title>
        <authorList>
            <person name="Sharma S.P."/>
            <person name="Purcell C.M."/>
            <person name="Hyde J.R."/>
            <person name="Severin A.J."/>
        </authorList>
    </citation>
    <scope>NUCLEOTIDE SEQUENCE [LARGE SCALE GENOMIC DNA]</scope>
    <source>
        <strain evidence="3 4">SP-2023</strain>
    </source>
</reference>
<evidence type="ECO:0000313" key="4">
    <source>
        <dbReference type="Proteomes" id="UP001228690"/>
    </source>
</evidence>
<dbReference type="Proteomes" id="UP001228690">
    <property type="component" value="Chromosome"/>
</dbReference>
<dbReference type="InterPro" id="IPR007419">
    <property type="entry name" value="BFD-like_2Fe2S-bd_dom"/>
</dbReference>
<evidence type="ECO:0000259" key="2">
    <source>
        <dbReference type="Pfam" id="PF18423"/>
    </source>
</evidence>
<accession>A0ABY8MIP7</accession>
<dbReference type="Gene3D" id="1.10.10.1100">
    <property type="entry name" value="BFD-like [2Fe-2S]-binding domain"/>
    <property type="match status" value="1"/>
</dbReference>
<dbReference type="EMBL" id="CP123443">
    <property type="protein sequence ID" value="WGK69905.1"/>
    <property type="molecule type" value="Genomic_DNA"/>
</dbReference>
<dbReference type="Pfam" id="PF18423">
    <property type="entry name" value="zf_CopZ"/>
    <property type="match status" value="1"/>
</dbReference>
<gene>
    <name evidence="3" type="ORF">P0082_03340</name>
</gene>
<organism evidence="3 4">
    <name type="scientific">Candidatus Haliotispira prima</name>
    <dbReference type="NCBI Taxonomy" id="3034016"/>
    <lineage>
        <taxon>Bacteria</taxon>
        <taxon>Pseudomonadati</taxon>
        <taxon>Spirochaetota</taxon>
        <taxon>Spirochaetia</taxon>
        <taxon>Spirochaetales</taxon>
        <taxon>Spirochaetaceae</taxon>
        <taxon>Candidatus Haliotispira</taxon>
    </lineage>
</organism>
<dbReference type="RefSeq" id="WP_326928101.1">
    <property type="nucleotide sequence ID" value="NZ_CP123443.1"/>
</dbReference>
<dbReference type="Pfam" id="PF04324">
    <property type="entry name" value="Fer2_BFD"/>
    <property type="match status" value="1"/>
</dbReference>
<evidence type="ECO:0000313" key="3">
    <source>
        <dbReference type="EMBL" id="WGK69905.1"/>
    </source>
</evidence>
<protein>
    <submittedName>
        <fullName evidence="3">(2Fe-2S)-binding protein</fullName>
    </submittedName>
</protein>
<dbReference type="InterPro" id="IPR040890">
    <property type="entry name" value="Znf_CopZ"/>
</dbReference>